<name>A0A8H3WHS5_9PEZI</name>
<evidence type="ECO:0000313" key="3">
    <source>
        <dbReference type="Proteomes" id="UP000434172"/>
    </source>
</evidence>
<gene>
    <name evidence="2" type="ORF">GQ607_006233</name>
</gene>
<sequence length="202" mass="21494">MSACGGSLPRVGEWRMQLHRASPSPQRKRGNDGRPRFSRLFTTSAAGSRTDMCQGCPGFRSRHTSGSPVALSPWAGPSSAFLIDGPFIWGSICNLLTQDASLFLPPARGVHQPHPATGTLSEPVDEGFAFQDHAGQRETDGASSPSRNLMVLSPDTLDTPSLWLLLAGWLAGCCPCQSKPLGVTAPTHDSLISDVPHRGPVQ</sequence>
<dbReference type="Proteomes" id="UP000434172">
    <property type="component" value="Unassembled WGS sequence"/>
</dbReference>
<reference evidence="2 3" key="1">
    <citation type="submission" date="2019-12" db="EMBL/GenBank/DDBJ databases">
        <title>A genome sequence resource for the geographically widespread anthracnose pathogen Colletotrichum asianum.</title>
        <authorList>
            <person name="Meng Y."/>
        </authorList>
    </citation>
    <scope>NUCLEOTIDE SEQUENCE [LARGE SCALE GENOMIC DNA]</scope>
    <source>
        <strain evidence="2 3">ICMP 18580</strain>
    </source>
</reference>
<proteinExistence type="predicted"/>
<evidence type="ECO:0000313" key="2">
    <source>
        <dbReference type="EMBL" id="KAF0326615.1"/>
    </source>
</evidence>
<evidence type="ECO:0000256" key="1">
    <source>
        <dbReference type="SAM" id="MobiDB-lite"/>
    </source>
</evidence>
<feature type="region of interest" description="Disordered" evidence="1">
    <location>
        <begin position="18"/>
        <end position="38"/>
    </location>
</feature>
<accession>A0A8H3WHS5</accession>
<protein>
    <submittedName>
        <fullName evidence="2">Uncharacterized protein</fullName>
    </submittedName>
</protein>
<dbReference type="EMBL" id="WOWK01000029">
    <property type="protein sequence ID" value="KAF0326615.1"/>
    <property type="molecule type" value="Genomic_DNA"/>
</dbReference>
<dbReference type="AlphaFoldDB" id="A0A8H3WHS5"/>
<organism evidence="2 3">
    <name type="scientific">Colletotrichum asianum</name>
    <dbReference type="NCBI Taxonomy" id="702518"/>
    <lineage>
        <taxon>Eukaryota</taxon>
        <taxon>Fungi</taxon>
        <taxon>Dikarya</taxon>
        <taxon>Ascomycota</taxon>
        <taxon>Pezizomycotina</taxon>
        <taxon>Sordariomycetes</taxon>
        <taxon>Hypocreomycetidae</taxon>
        <taxon>Glomerellales</taxon>
        <taxon>Glomerellaceae</taxon>
        <taxon>Colletotrichum</taxon>
        <taxon>Colletotrichum gloeosporioides species complex</taxon>
    </lineage>
</organism>
<comment type="caution">
    <text evidence="2">The sequence shown here is derived from an EMBL/GenBank/DDBJ whole genome shotgun (WGS) entry which is preliminary data.</text>
</comment>
<keyword evidence="3" id="KW-1185">Reference proteome</keyword>